<keyword evidence="2" id="KW-1185">Reference proteome</keyword>
<dbReference type="Proteomes" id="UP000800082">
    <property type="component" value="Unassembled WGS sequence"/>
</dbReference>
<gene>
    <name evidence="1" type="ORF">M421DRAFT_61528</name>
</gene>
<proteinExistence type="predicted"/>
<dbReference type="RefSeq" id="XP_033449359.1">
    <property type="nucleotide sequence ID" value="XM_033595889.1"/>
</dbReference>
<organism evidence="1 2">
    <name type="scientific">Didymella exigua CBS 183.55</name>
    <dbReference type="NCBI Taxonomy" id="1150837"/>
    <lineage>
        <taxon>Eukaryota</taxon>
        <taxon>Fungi</taxon>
        <taxon>Dikarya</taxon>
        <taxon>Ascomycota</taxon>
        <taxon>Pezizomycotina</taxon>
        <taxon>Dothideomycetes</taxon>
        <taxon>Pleosporomycetidae</taxon>
        <taxon>Pleosporales</taxon>
        <taxon>Pleosporineae</taxon>
        <taxon>Didymellaceae</taxon>
        <taxon>Didymella</taxon>
    </lineage>
</organism>
<protein>
    <submittedName>
        <fullName evidence="1">Uncharacterized protein</fullName>
    </submittedName>
</protein>
<dbReference type="EMBL" id="ML978967">
    <property type="protein sequence ID" value="KAF1929111.1"/>
    <property type="molecule type" value="Genomic_DNA"/>
</dbReference>
<reference evidence="1" key="1">
    <citation type="journal article" date="2020" name="Stud. Mycol.">
        <title>101 Dothideomycetes genomes: a test case for predicting lifestyles and emergence of pathogens.</title>
        <authorList>
            <person name="Haridas S."/>
            <person name="Albert R."/>
            <person name="Binder M."/>
            <person name="Bloem J."/>
            <person name="Labutti K."/>
            <person name="Salamov A."/>
            <person name="Andreopoulos B."/>
            <person name="Baker S."/>
            <person name="Barry K."/>
            <person name="Bills G."/>
            <person name="Bluhm B."/>
            <person name="Cannon C."/>
            <person name="Castanera R."/>
            <person name="Culley D."/>
            <person name="Daum C."/>
            <person name="Ezra D."/>
            <person name="Gonzalez J."/>
            <person name="Henrissat B."/>
            <person name="Kuo A."/>
            <person name="Liang C."/>
            <person name="Lipzen A."/>
            <person name="Lutzoni F."/>
            <person name="Magnuson J."/>
            <person name="Mondo S."/>
            <person name="Nolan M."/>
            <person name="Ohm R."/>
            <person name="Pangilinan J."/>
            <person name="Park H.-J."/>
            <person name="Ramirez L."/>
            <person name="Alfaro M."/>
            <person name="Sun H."/>
            <person name="Tritt A."/>
            <person name="Yoshinaga Y."/>
            <person name="Zwiers L.-H."/>
            <person name="Turgeon B."/>
            <person name="Goodwin S."/>
            <person name="Spatafora J."/>
            <person name="Crous P."/>
            <person name="Grigoriev I."/>
        </authorList>
    </citation>
    <scope>NUCLEOTIDE SEQUENCE</scope>
    <source>
        <strain evidence="1">CBS 183.55</strain>
    </source>
</reference>
<dbReference type="OrthoDB" id="3715627at2759"/>
<accession>A0A6A5RL02</accession>
<dbReference type="GeneID" id="54353556"/>
<dbReference type="AlphaFoldDB" id="A0A6A5RL02"/>
<sequence length="83" mass="9308">MCTNFTLKHVTCSHRFWVKRLCHRGADCNLQTEMNSAKGGECWECDPGQAPPAAIFSDGKKIEVVWRRVKLKSRSSPRVTGSA</sequence>
<evidence type="ECO:0000313" key="2">
    <source>
        <dbReference type="Proteomes" id="UP000800082"/>
    </source>
</evidence>
<evidence type="ECO:0000313" key="1">
    <source>
        <dbReference type="EMBL" id="KAF1929111.1"/>
    </source>
</evidence>
<name>A0A6A5RL02_9PLEO</name>